<dbReference type="OrthoDB" id="3142841at2759"/>
<dbReference type="Proteomes" id="UP000037460">
    <property type="component" value="Unassembled WGS sequence"/>
</dbReference>
<dbReference type="GO" id="GO:0016491">
    <property type="term" value="F:oxidoreductase activity"/>
    <property type="evidence" value="ECO:0007669"/>
    <property type="project" value="UniProtKB-KW"/>
</dbReference>
<dbReference type="Gene3D" id="3.40.50.80">
    <property type="entry name" value="Nucleotide-binding domain of ferredoxin-NADP reductase (FNR) module"/>
    <property type="match status" value="1"/>
</dbReference>
<keyword evidence="5" id="KW-0274">FAD</keyword>
<evidence type="ECO:0000256" key="1">
    <source>
        <dbReference type="ARBA" id="ARBA00001974"/>
    </source>
</evidence>
<name>A0A0M0JJ30_9EUKA</name>
<dbReference type="PANTHER" id="PTHR47354">
    <property type="entry name" value="NADH OXIDOREDUCTASE HCR"/>
    <property type="match status" value="1"/>
</dbReference>
<evidence type="ECO:0000256" key="7">
    <source>
        <dbReference type="ARBA" id="ARBA00023004"/>
    </source>
</evidence>
<dbReference type="InterPro" id="IPR039261">
    <property type="entry name" value="FNR_nucleotide-bd"/>
</dbReference>
<keyword evidence="6" id="KW-0560">Oxidoreductase</keyword>
<keyword evidence="4" id="KW-0479">Metal-binding</keyword>
<keyword evidence="7" id="KW-0408">Iron</keyword>
<dbReference type="GO" id="GO:0046872">
    <property type="term" value="F:metal ion binding"/>
    <property type="evidence" value="ECO:0007669"/>
    <property type="project" value="UniProtKB-KW"/>
</dbReference>
<evidence type="ECO:0000256" key="3">
    <source>
        <dbReference type="ARBA" id="ARBA00022714"/>
    </source>
</evidence>
<evidence type="ECO:0000256" key="2">
    <source>
        <dbReference type="ARBA" id="ARBA00022630"/>
    </source>
</evidence>
<comment type="cofactor">
    <cofactor evidence="1">
        <name>FAD</name>
        <dbReference type="ChEBI" id="CHEBI:57692"/>
    </cofactor>
</comment>
<comment type="caution">
    <text evidence="10">The sequence shown here is derived from an EMBL/GenBank/DDBJ whole genome shotgun (WGS) entry which is preliminary data.</text>
</comment>
<dbReference type="InterPro" id="IPR001433">
    <property type="entry name" value="OxRdtase_FAD/NAD-bd"/>
</dbReference>
<dbReference type="PANTHER" id="PTHR47354:SF8">
    <property type="entry name" value="1,2-PHENYLACETYL-COA EPOXIDASE, SUBUNIT E"/>
    <property type="match status" value="1"/>
</dbReference>
<feature type="domain" description="Oxidoreductase FAD/NAD(P)-binding" evidence="9">
    <location>
        <begin position="31"/>
        <end position="95"/>
    </location>
</feature>
<evidence type="ECO:0000256" key="4">
    <source>
        <dbReference type="ARBA" id="ARBA00022723"/>
    </source>
</evidence>
<keyword evidence="11" id="KW-1185">Reference proteome</keyword>
<evidence type="ECO:0000256" key="6">
    <source>
        <dbReference type="ARBA" id="ARBA00023002"/>
    </source>
</evidence>
<sequence>MEAGAAVRFGGKFGTPIEDGVAPGVDRVVGIATGAGLAPLVGYAERALRNADGPRIELFGGFASLADICCAKELDALAEAHPSKFSWTACISKPMACTAVTSVGGARASGRVTRSVPPLLRTTRDTHFHLIGNGAFVKEFKAGCLEAGVPEERVTTEIYFNGKAEPDPDVVSLVAIELRKLDAQDARQAELARRLVAESGKAVPVEEAGEWYDAEEWHQHFYRDFKDFPT</sequence>
<evidence type="ECO:0000313" key="10">
    <source>
        <dbReference type="EMBL" id="KOO26584.1"/>
    </source>
</evidence>
<dbReference type="GO" id="GO:0050660">
    <property type="term" value="F:flavin adenine dinucleotide binding"/>
    <property type="evidence" value="ECO:0007669"/>
    <property type="project" value="TreeGrafter"/>
</dbReference>
<accession>A0A0M0JJ30</accession>
<protein>
    <submittedName>
        <fullName evidence="10">Phenylacetic acid degradation NADH oxidoreductase</fullName>
    </submittedName>
</protein>
<dbReference type="AlphaFoldDB" id="A0A0M0JJ30"/>
<dbReference type="SUPFAM" id="SSF52343">
    <property type="entry name" value="Ferredoxin reductase-like, C-terminal NADP-linked domain"/>
    <property type="match status" value="1"/>
</dbReference>
<dbReference type="GO" id="GO:0051537">
    <property type="term" value="F:2 iron, 2 sulfur cluster binding"/>
    <property type="evidence" value="ECO:0007669"/>
    <property type="project" value="UniProtKB-KW"/>
</dbReference>
<dbReference type="InterPro" id="IPR050415">
    <property type="entry name" value="MRET"/>
</dbReference>
<keyword evidence="3" id="KW-0001">2Fe-2S</keyword>
<organism evidence="10 11">
    <name type="scientific">Chrysochromulina tobinii</name>
    <dbReference type="NCBI Taxonomy" id="1460289"/>
    <lineage>
        <taxon>Eukaryota</taxon>
        <taxon>Haptista</taxon>
        <taxon>Haptophyta</taxon>
        <taxon>Prymnesiophyceae</taxon>
        <taxon>Prymnesiales</taxon>
        <taxon>Chrysochromulinaceae</taxon>
        <taxon>Chrysochromulina</taxon>
    </lineage>
</organism>
<evidence type="ECO:0000256" key="5">
    <source>
        <dbReference type="ARBA" id="ARBA00022827"/>
    </source>
</evidence>
<evidence type="ECO:0000259" key="9">
    <source>
        <dbReference type="Pfam" id="PF00175"/>
    </source>
</evidence>
<dbReference type="Pfam" id="PF00175">
    <property type="entry name" value="NAD_binding_1"/>
    <property type="match status" value="1"/>
</dbReference>
<dbReference type="EMBL" id="JWZX01002832">
    <property type="protein sequence ID" value="KOO26584.1"/>
    <property type="molecule type" value="Genomic_DNA"/>
</dbReference>
<gene>
    <name evidence="10" type="ORF">Ctob_011806</name>
</gene>
<keyword evidence="2" id="KW-0285">Flavoprotein</keyword>
<evidence type="ECO:0000256" key="8">
    <source>
        <dbReference type="ARBA" id="ARBA00023014"/>
    </source>
</evidence>
<proteinExistence type="predicted"/>
<keyword evidence="8" id="KW-0411">Iron-sulfur</keyword>
<evidence type="ECO:0000313" key="11">
    <source>
        <dbReference type="Proteomes" id="UP000037460"/>
    </source>
</evidence>
<reference evidence="11" key="1">
    <citation type="journal article" date="2015" name="PLoS Genet.">
        <title>Genome Sequence and Transcriptome Analyses of Chrysochromulina tobin: Metabolic Tools for Enhanced Algal Fitness in the Prominent Order Prymnesiales (Haptophyceae).</title>
        <authorList>
            <person name="Hovde B.T."/>
            <person name="Deodato C.R."/>
            <person name="Hunsperger H.M."/>
            <person name="Ryken S.A."/>
            <person name="Yost W."/>
            <person name="Jha R.K."/>
            <person name="Patterson J."/>
            <person name="Monnat R.J. Jr."/>
            <person name="Barlow S.B."/>
            <person name="Starkenburg S.R."/>
            <person name="Cattolico R.A."/>
        </authorList>
    </citation>
    <scope>NUCLEOTIDE SEQUENCE</scope>
    <source>
        <strain evidence="11">CCMP291</strain>
    </source>
</reference>